<proteinExistence type="predicted"/>
<dbReference type="VEuPathDB" id="MicrosporidiaDB:NEQG_02326"/>
<sequence length="438" mass="48273">MGKTHRRERATRKSNKPSWEIKNPMVRPVQAINVAGSPSMRSERDRTRTGIRMGATPQQQSEHTAARPIEEITLNNVQSDQELKLALNAINRSAKKIADAQKTKKYSTWTTADEDYTLPIDQSKQTAVIEDDDNENEQDAADKIKNQLESTSASNWKDFPTKGMPVPSESTAGPSSGAAGSSKGIHKDVQRMSLKKGDSFNRTPSNSAQSQSMQRNSALSGYSTEKTKQRNAADLLPTPAHLKHDKKQYGAFTPKTKGNNIRAPLKKSVGMADNSFDSTTKPGSNKLQPAYKSKEVVGYSKVNPKTNSRATYFTIANSGISKDQPDKCTGAVKKCPKALEATPASKAKFAAANLARIATLAPKSLELTESATGALRVQRRRHTDVVNNVFKSKNSSKNDPFLKRVHHKVNNRTAMNEYAKEPKYSSTYKQPSIEDYDE</sequence>
<keyword evidence="3" id="KW-1185">Reference proteome</keyword>
<dbReference type="OMA" id="WKDFPTK"/>
<feature type="compositionally biased region" description="Basic residues" evidence="1">
    <location>
        <begin position="1"/>
        <end position="15"/>
    </location>
</feature>
<feature type="region of interest" description="Disordered" evidence="1">
    <location>
        <begin position="146"/>
        <end position="238"/>
    </location>
</feature>
<feature type="region of interest" description="Disordered" evidence="1">
    <location>
        <begin position="1"/>
        <end position="67"/>
    </location>
</feature>
<dbReference type="OrthoDB" id="2189345at2759"/>
<feature type="compositionally biased region" description="Polar residues" evidence="1">
    <location>
        <begin position="200"/>
        <end position="224"/>
    </location>
</feature>
<name>I3EDZ8_NEMP3</name>
<accession>I3EDZ8</accession>
<feature type="compositionally biased region" description="Polar residues" evidence="1">
    <location>
        <begin position="275"/>
        <end position="287"/>
    </location>
</feature>
<evidence type="ECO:0000313" key="2">
    <source>
        <dbReference type="EMBL" id="EIJ87445.1"/>
    </source>
</evidence>
<dbReference type="HOGENOM" id="CLU_051045_0_0_1"/>
<feature type="region of interest" description="Disordered" evidence="1">
    <location>
        <begin position="415"/>
        <end position="438"/>
    </location>
</feature>
<feature type="compositionally biased region" description="Basic and acidic residues" evidence="1">
    <location>
        <begin position="185"/>
        <end position="199"/>
    </location>
</feature>
<dbReference type="Proteomes" id="UP000002872">
    <property type="component" value="Unassembled WGS sequence"/>
</dbReference>
<evidence type="ECO:0000313" key="3">
    <source>
        <dbReference type="Proteomes" id="UP000002872"/>
    </source>
</evidence>
<evidence type="ECO:0000256" key="1">
    <source>
        <dbReference type="SAM" id="MobiDB-lite"/>
    </source>
</evidence>
<dbReference type="InParanoid" id="I3EDZ8"/>
<reference evidence="2" key="1">
    <citation type="submission" date="2011-01" db="EMBL/GenBank/DDBJ databases">
        <title>The Genome Sequence of Nematocida parisii strain ERTm3.</title>
        <authorList>
            <consortium name="The Broad Institute Genome Sequencing Platform"/>
            <consortium name="The Broad Institute Genome Sequencing Center for Infectious Disease"/>
            <person name="Cuomo C."/>
            <person name="Troemel E."/>
            <person name="Young S.K."/>
            <person name="Zeng Q."/>
            <person name="Gargeya S."/>
            <person name="Fitzgerald M."/>
            <person name="Haas B."/>
            <person name="Abouelleil A."/>
            <person name="Alvarado L."/>
            <person name="Arachchi H.M."/>
            <person name="Berlin A."/>
            <person name="Chapman S.B."/>
            <person name="Gearin G."/>
            <person name="Goldberg J."/>
            <person name="Griggs A."/>
            <person name="Gujja S."/>
            <person name="Hansen M."/>
            <person name="Heiman D."/>
            <person name="Howarth C."/>
            <person name="Larimer J."/>
            <person name="Lui A."/>
            <person name="MacDonald P.J.P."/>
            <person name="McCowen C."/>
            <person name="Montmayeur A."/>
            <person name="Murphy C."/>
            <person name="Neiman D."/>
            <person name="Pearson M."/>
            <person name="Priest M."/>
            <person name="Roberts A."/>
            <person name="Saif S."/>
            <person name="Shea T."/>
            <person name="Sisk P."/>
            <person name="Stolte C."/>
            <person name="Sykes S."/>
            <person name="Wortman J."/>
            <person name="Nusbaum C."/>
            <person name="Birren B."/>
        </authorList>
    </citation>
    <scope>NUCLEOTIDE SEQUENCE</scope>
    <source>
        <strain evidence="2">ERTm3</strain>
    </source>
</reference>
<protein>
    <submittedName>
        <fullName evidence="2">Uncharacterized protein</fullName>
    </submittedName>
</protein>
<dbReference type="EMBL" id="GL870882">
    <property type="protein sequence ID" value="EIJ87445.1"/>
    <property type="molecule type" value="Genomic_DNA"/>
</dbReference>
<dbReference type="AlphaFoldDB" id="I3EDZ8"/>
<organism evidence="2 3">
    <name type="scientific">Nematocida parisii (strain ERTm3)</name>
    <name type="common">Nematode killer fungus</name>
    <dbReference type="NCBI Taxonomy" id="935791"/>
    <lineage>
        <taxon>Eukaryota</taxon>
        <taxon>Fungi</taxon>
        <taxon>Fungi incertae sedis</taxon>
        <taxon>Microsporidia</taxon>
        <taxon>Nematocida</taxon>
    </lineage>
</organism>
<feature type="compositionally biased region" description="Low complexity" evidence="1">
    <location>
        <begin position="168"/>
        <end position="182"/>
    </location>
</feature>
<feature type="region of interest" description="Disordered" evidence="1">
    <location>
        <begin position="250"/>
        <end position="288"/>
    </location>
</feature>
<gene>
    <name evidence="2" type="ORF">NEQG_02326</name>
</gene>